<organism evidence="2 3">
    <name type="scientific">Pyrobaculum ferrireducens</name>
    <dbReference type="NCBI Taxonomy" id="1104324"/>
    <lineage>
        <taxon>Archaea</taxon>
        <taxon>Thermoproteota</taxon>
        <taxon>Thermoprotei</taxon>
        <taxon>Thermoproteales</taxon>
        <taxon>Thermoproteaceae</taxon>
        <taxon>Pyrobaculum</taxon>
    </lineage>
</organism>
<dbReference type="EMBL" id="CP003098">
    <property type="protein sequence ID" value="AET33734.1"/>
    <property type="molecule type" value="Genomic_DNA"/>
</dbReference>
<name>G7VC48_9CREN</name>
<dbReference type="GeneID" id="11593949"/>
<proteinExistence type="predicted"/>
<protein>
    <recommendedName>
        <fullName evidence="1">HTH cro/C1-type domain-containing protein</fullName>
    </recommendedName>
</protein>
<dbReference type="RefSeq" id="WP_014289559.1">
    <property type="nucleotide sequence ID" value="NC_016645.1"/>
</dbReference>
<dbReference type="InterPro" id="IPR001387">
    <property type="entry name" value="Cro/C1-type_HTH"/>
</dbReference>
<dbReference type="eggNOG" id="arCOG05470">
    <property type="taxonomic scope" value="Archaea"/>
</dbReference>
<dbReference type="STRING" id="1104324.P186_2345"/>
<sequence>MSEVNKKIESAVRNLAVEVINKFEKKKRIDNIQELIILATYLNMQKLDELRNDVDGVMRAFQRLDALIDVVRDLKKAVESLQSGQTGEVAKLLGEVNSKLDKILEKLDAYTVESL</sequence>
<dbReference type="PROSITE" id="PS50943">
    <property type="entry name" value="HTH_CROC1"/>
    <property type="match status" value="1"/>
</dbReference>
<dbReference type="OrthoDB" id="27062at2157"/>
<evidence type="ECO:0000313" key="2">
    <source>
        <dbReference type="EMBL" id="AET33734.1"/>
    </source>
</evidence>
<keyword evidence="3" id="KW-1185">Reference proteome</keyword>
<gene>
    <name evidence="2" type="ORF">P186_2345</name>
</gene>
<dbReference type="BioCyc" id="PSP1104324:GJSN-2294-MONOMER"/>
<dbReference type="Proteomes" id="UP000005867">
    <property type="component" value="Chromosome"/>
</dbReference>
<dbReference type="KEGG" id="pyr:P186_2345"/>
<dbReference type="AlphaFoldDB" id="G7VC48"/>
<accession>G7VC48</accession>
<dbReference type="HOGENOM" id="CLU_2103603_0_0_2"/>
<evidence type="ECO:0000259" key="1">
    <source>
        <dbReference type="PROSITE" id="PS50943"/>
    </source>
</evidence>
<reference evidence="2 3" key="1">
    <citation type="journal article" date="2012" name="J. Bacteriol.">
        <title>Complete genome sequence of strain 1860, a crenarchaeon of the genus pyrobaculum able to grow with various electron acceptors.</title>
        <authorList>
            <person name="Mardanov A.V."/>
            <person name="Gumerov V.M."/>
            <person name="Slobodkina G.B."/>
            <person name="Beletsky A.V."/>
            <person name="Bonch-Osmolovskaya E.A."/>
            <person name="Ravin N.V."/>
            <person name="Skryabin K.G."/>
        </authorList>
    </citation>
    <scope>NUCLEOTIDE SEQUENCE [LARGE SCALE GENOMIC DNA]</scope>
    <source>
        <strain evidence="2 3">1860</strain>
    </source>
</reference>
<evidence type="ECO:0000313" key="3">
    <source>
        <dbReference type="Proteomes" id="UP000005867"/>
    </source>
</evidence>
<feature type="domain" description="HTH cro/C1-type" evidence="1">
    <location>
        <begin position="20"/>
        <end position="50"/>
    </location>
</feature>